<feature type="binding site" evidence="16">
    <location>
        <position position="835"/>
    </location>
    <ligand>
        <name>Mg(2+)</name>
        <dbReference type="ChEBI" id="CHEBI:18420"/>
        <label>4</label>
    </ligand>
</feature>
<evidence type="ECO:0000259" key="17">
    <source>
        <dbReference type="PROSITE" id="PS50975"/>
    </source>
</evidence>
<dbReference type="FunFam" id="1.10.1030.10:FF:000002">
    <property type="entry name" value="Carbamoyl-phosphate synthase large chain"/>
    <property type="match status" value="1"/>
</dbReference>
<evidence type="ECO:0000313" key="18">
    <source>
        <dbReference type="EMBL" id="KEF38325.1"/>
    </source>
</evidence>
<dbReference type="FunFam" id="3.40.50.20:FF:000001">
    <property type="entry name" value="Carbamoyl-phosphate synthase large chain"/>
    <property type="match status" value="1"/>
</dbReference>
<dbReference type="InterPro" id="IPR005479">
    <property type="entry name" value="CPAse_ATP-bd"/>
</dbReference>
<dbReference type="NCBIfam" id="TIGR01369">
    <property type="entry name" value="CPSaseII_lrg"/>
    <property type="match status" value="1"/>
</dbReference>
<evidence type="ECO:0000256" key="2">
    <source>
        <dbReference type="ARBA" id="ARBA00005077"/>
    </source>
</evidence>
<evidence type="ECO:0000256" key="3">
    <source>
        <dbReference type="ARBA" id="ARBA00009799"/>
    </source>
</evidence>
<dbReference type="SUPFAM" id="SSF52440">
    <property type="entry name" value="PreATP-grasp domain"/>
    <property type="match status" value="2"/>
</dbReference>
<dbReference type="InterPro" id="IPR005480">
    <property type="entry name" value="CPSase_lsu_oligo"/>
</dbReference>
<feature type="binding site" evidence="16">
    <location>
        <position position="129"/>
    </location>
    <ligand>
        <name>ATP</name>
        <dbReference type="ChEBI" id="CHEBI:30616"/>
        <label>1</label>
    </ligand>
</feature>
<feature type="binding site" evidence="16">
    <location>
        <position position="208"/>
    </location>
    <ligand>
        <name>ATP</name>
        <dbReference type="ChEBI" id="CHEBI:30616"/>
        <label>1</label>
    </ligand>
</feature>
<comment type="cofactor">
    <cofactor evidence="1">
        <name>Mn(2+)</name>
        <dbReference type="ChEBI" id="CHEBI:29035"/>
    </cofactor>
</comment>
<evidence type="ECO:0000256" key="12">
    <source>
        <dbReference type="ARBA" id="ARBA00022975"/>
    </source>
</evidence>
<dbReference type="PANTHER" id="PTHR11405:SF53">
    <property type="entry name" value="CARBAMOYL-PHOSPHATE SYNTHASE [AMMONIA], MITOCHONDRIAL"/>
    <property type="match status" value="1"/>
</dbReference>
<feature type="region of interest" description="Carboxyphosphate synthetic domain" evidence="16">
    <location>
        <begin position="1"/>
        <end position="401"/>
    </location>
</feature>
<dbReference type="GO" id="GO:0006541">
    <property type="term" value="P:glutamine metabolic process"/>
    <property type="evidence" value="ECO:0007669"/>
    <property type="project" value="TreeGrafter"/>
</dbReference>
<dbReference type="GO" id="GO:0046872">
    <property type="term" value="F:metal ion binding"/>
    <property type="evidence" value="ECO:0007669"/>
    <property type="project" value="UniProtKB-KW"/>
</dbReference>
<dbReference type="Pfam" id="PF02786">
    <property type="entry name" value="CPSase_L_D2"/>
    <property type="match status" value="2"/>
</dbReference>
<keyword evidence="7" id="KW-0479">Metal-binding</keyword>
<feature type="binding site" evidence="16">
    <location>
        <position position="821"/>
    </location>
    <ligand>
        <name>ATP</name>
        <dbReference type="ChEBI" id="CHEBI:30616"/>
        <label>2</label>
    </ligand>
</feature>
<evidence type="ECO:0000256" key="15">
    <source>
        <dbReference type="ARBA" id="ARBA00048816"/>
    </source>
</evidence>
<dbReference type="PROSITE" id="PS00866">
    <property type="entry name" value="CPSASE_1"/>
    <property type="match status" value="2"/>
</dbReference>
<evidence type="ECO:0000256" key="7">
    <source>
        <dbReference type="ARBA" id="ARBA00022723"/>
    </source>
</evidence>
<dbReference type="HAMAP" id="MF_01210_B">
    <property type="entry name" value="CPSase_L_chain_B"/>
    <property type="match status" value="1"/>
</dbReference>
<comment type="cofactor">
    <cofactor evidence="16">
        <name>Mg(2+)</name>
        <dbReference type="ChEBI" id="CHEBI:18420"/>
    </cofactor>
    <cofactor evidence="16">
        <name>Mn(2+)</name>
        <dbReference type="ChEBI" id="CHEBI:29035"/>
    </cofactor>
    <text evidence="16">Binds 4 Mg(2+) or Mn(2+) ions per subunit.</text>
</comment>
<comment type="pathway">
    <text evidence="16">Pyrimidine metabolism; UMP biosynthesis via de novo pathway; (S)-dihydroorotate from bicarbonate: step 1/3.</text>
</comment>
<dbReference type="PROSITE" id="PS00867">
    <property type="entry name" value="CPSASE_2"/>
    <property type="match status" value="2"/>
</dbReference>
<accession>A0A072NYJ2</accession>
<feature type="binding site" evidence="16">
    <location>
        <position position="215"/>
    </location>
    <ligand>
        <name>ATP</name>
        <dbReference type="ChEBI" id="CHEBI:30616"/>
        <label>1</label>
    </ligand>
</feature>
<dbReference type="InterPro" id="IPR011761">
    <property type="entry name" value="ATP-grasp"/>
</dbReference>
<dbReference type="InterPro" id="IPR013815">
    <property type="entry name" value="ATP_grasp_subdomain_1"/>
</dbReference>
<dbReference type="NCBIfam" id="NF009455">
    <property type="entry name" value="PRK12815.1"/>
    <property type="match status" value="1"/>
</dbReference>
<comment type="function">
    <text evidence="16">Large subunit of the glutamine-dependent carbamoyl phosphate synthetase (CPSase). CPSase catalyzes the formation of carbamoyl phosphate from the ammonia moiety of glutamine, carbonate, and phosphate donated by ATP, constituting the first step of 2 biosynthetic pathways, one leading to arginine and/or urea and the other to pyrimidine nucleotides. The large subunit (synthetase) binds the substrates ammonia (free or transferred from glutamine from the small subunit), hydrogencarbonate and ATP and carries out an ATP-coupled ligase reaction, activating hydrogencarbonate by forming carboxy phosphate which reacts with ammonia to form carbamoyl phosphate.</text>
</comment>
<comment type="subunit">
    <text evidence="16">Composed of two chains; the small (or glutamine) chain promotes the hydrolysis of glutamine to ammonia, which is used by the large (or ammonia) chain to synthesize carbamoyl phosphate. Tetramer of heterodimers (alpha,beta)4.</text>
</comment>
<feature type="binding site" evidence="16">
    <location>
        <position position="780"/>
    </location>
    <ligand>
        <name>ATP</name>
        <dbReference type="ChEBI" id="CHEBI:30616"/>
        <label>2</label>
    </ligand>
</feature>
<dbReference type="Gene3D" id="1.10.1030.10">
    <property type="entry name" value="Carbamoyl-phosphate synthetase, large subunit oligomerisation domain"/>
    <property type="match status" value="1"/>
</dbReference>
<evidence type="ECO:0000256" key="8">
    <source>
        <dbReference type="ARBA" id="ARBA00022737"/>
    </source>
</evidence>
<feature type="binding site" evidence="16">
    <location>
        <position position="821"/>
    </location>
    <ligand>
        <name>Mg(2+)</name>
        <dbReference type="ChEBI" id="CHEBI:18420"/>
        <label>3</label>
    </ligand>
</feature>
<keyword evidence="5 16" id="KW-0436">Ligase</keyword>
<dbReference type="FunFam" id="3.30.470.20:FF:000001">
    <property type="entry name" value="Carbamoyl-phosphate synthase large chain"/>
    <property type="match status" value="1"/>
</dbReference>
<feature type="binding site" evidence="16">
    <location>
        <position position="833"/>
    </location>
    <ligand>
        <name>Mn(2+)</name>
        <dbReference type="ChEBI" id="CHEBI:29035"/>
        <label>4</label>
    </ligand>
</feature>
<evidence type="ECO:0000256" key="10">
    <source>
        <dbReference type="ARBA" id="ARBA00022840"/>
    </source>
</evidence>
<keyword evidence="6 16" id="KW-0028">Amino-acid biosynthesis</keyword>
<name>A0A072NYJ2_SCHAZ</name>
<comment type="caution">
    <text evidence="18">The sequence shown here is derived from an EMBL/GenBank/DDBJ whole genome shotgun (WGS) entry which is preliminary data.</text>
</comment>
<feature type="binding site" evidence="16">
    <location>
        <position position="284"/>
    </location>
    <ligand>
        <name>Mg(2+)</name>
        <dbReference type="ChEBI" id="CHEBI:18420"/>
        <label>1</label>
    </ligand>
</feature>
<evidence type="ECO:0000256" key="6">
    <source>
        <dbReference type="ARBA" id="ARBA00022605"/>
    </source>
</evidence>
<dbReference type="RefSeq" id="WP_035195729.1">
    <property type="nucleotide sequence ID" value="NZ_JJRY01000008.1"/>
</dbReference>
<feature type="region of interest" description="Allosteric domain" evidence="16">
    <location>
        <begin position="931"/>
        <end position="1046"/>
    </location>
</feature>
<feature type="binding site" evidence="16">
    <location>
        <position position="298"/>
    </location>
    <ligand>
        <name>Mn(2+)</name>
        <dbReference type="ChEBI" id="CHEBI:29035"/>
        <label>1</label>
    </ligand>
</feature>
<dbReference type="Proteomes" id="UP000027936">
    <property type="component" value="Unassembled WGS sequence"/>
</dbReference>
<keyword evidence="8 16" id="KW-0677">Repeat</keyword>
<dbReference type="InterPro" id="IPR058047">
    <property type="entry name" value="CPSase_preATP-grasp"/>
</dbReference>
<comment type="similarity">
    <text evidence="3 16">Belongs to the CarB family.</text>
</comment>
<feature type="binding site" evidence="16">
    <location>
        <position position="779"/>
    </location>
    <ligand>
        <name>ATP</name>
        <dbReference type="ChEBI" id="CHEBI:30616"/>
        <label>2</label>
    </ligand>
</feature>
<dbReference type="InterPro" id="IPR016185">
    <property type="entry name" value="PreATP-grasp_dom_sf"/>
</dbReference>
<evidence type="ECO:0000256" key="9">
    <source>
        <dbReference type="ARBA" id="ARBA00022741"/>
    </source>
</evidence>
<feature type="binding site" evidence="16">
    <location>
        <position position="241"/>
    </location>
    <ligand>
        <name>ATP</name>
        <dbReference type="ChEBI" id="CHEBI:30616"/>
        <label>1</label>
    </ligand>
</feature>
<feature type="binding site" evidence="16">
    <location>
        <position position="175"/>
    </location>
    <ligand>
        <name>ATP</name>
        <dbReference type="ChEBI" id="CHEBI:30616"/>
        <label>1</label>
    </ligand>
</feature>
<dbReference type="PRINTS" id="PR00098">
    <property type="entry name" value="CPSASE"/>
</dbReference>
<comment type="caution">
    <text evidence="16">Lacks conserved residue(s) required for the propagation of feature annotation.</text>
</comment>
<dbReference type="Pfam" id="PF25596">
    <property type="entry name" value="CPSase_L_D1"/>
    <property type="match status" value="2"/>
</dbReference>
<dbReference type="InterPro" id="IPR036897">
    <property type="entry name" value="CarbamoylP_synth_lsu_oligo_sf"/>
</dbReference>
<comment type="catalytic activity">
    <reaction evidence="14 16">
        <text>hydrogencarbonate + NH4(+) + 2 ATP = carbamoyl phosphate + 2 ADP + phosphate + 2 H(+)</text>
        <dbReference type="Rhea" id="RHEA:18029"/>
        <dbReference type="ChEBI" id="CHEBI:15378"/>
        <dbReference type="ChEBI" id="CHEBI:17544"/>
        <dbReference type="ChEBI" id="CHEBI:28938"/>
        <dbReference type="ChEBI" id="CHEBI:30616"/>
        <dbReference type="ChEBI" id="CHEBI:43474"/>
        <dbReference type="ChEBI" id="CHEBI:58228"/>
        <dbReference type="ChEBI" id="CHEBI:456216"/>
        <dbReference type="EC" id="6.3.4.16"/>
    </reaction>
</comment>
<evidence type="ECO:0000256" key="14">
    <source>
        <dbReference type="ARBA" id="ARBA00047359"/>
    </source>
</evidence>
<protein>
    <recommendedName>
        <fullName evidence="16">Carbamoyl phosphate synthase large chain</fullName>
        <ecNumber evidence="16">6.3.4.16</ecNumber>
        <ecNumber evidence="16">6.3.5.5</ecNumber>
    </recommendedName>
    <alternativeName>
        <fullName evidence="16">Carbamoyl phosphate synthetase ammonia chain</fullName>
    </alternativeName>
</protein>
<dbReference type="UniPathway" id="UPA00070">
    <property type="reaction ID" value="UER00115"/>
</dbReference>
<feature type="binding site" evidence="16">
    <location>
        <position position="833"/>
    </location>
    <ligand>
        <name>Mg(2+)</name>
        <dbReference type="ChEBI" id="CHEBI:18420"/>
        <label>4</label>
    </ligand>
</feature>
<feature type="binding site" evidence="16">
    <location>
        <position position="300"/>
    </location>
    <ligand>
        <name>Mn(2+)</name>
        <dbReference type="ChEBI" id="CHEBI:29035"/>
        <label>2</label>
    </ligand>
</feature>
<feature type="binding site" evidence="16">
    <location>
        <position position="710"/>
    </location>
    <ligand>
        <name>ATP</name>
        <dbReference type="ChEBI" id="CHEBI:30616"/>
        <label>2</label>
    </ligand>
</feature>
<feature type="binding site" evidence="16">
    <location>
        <position position="284"/>
    </location>
    <ligand>
        <name>Mn(2+)</name>
        <dbReference type="ChEBI" id="CHEBI:29035"/>
        <label>1</label>
    </ligand>
</feature>
<feature type="binding site" evidence="16">
    <location>
        <position position="284"/>
    </location>
    <ligand>
        <name>ATP</name>
        <dbReference type="ChEBI" id="CHEBI:30616"/>
        <label>1</label>
    </ligand>
</feature>
<feature type="binding site" evidence="16">
    <location>
        <position position="835"/>
    </location>
    <ligand>
        <name>Mn(2+)</name>
        <dbReference type="ChEBI" id="CHEBI:29035"/>
        <label>4</label>
    </ligand>
</feature>
<dbReference type="GO" id="GO:0005737">
    <property type="term" value="C:cytoplasm"/>
    <property type="evidence" value="ECO:0007669"/>
    <property type="project" value="TreeGrafter"/>
</dbReference>
<dbReference type="InterPro" id="IPR006275">
    <property type="entry name" value="CPSase_lsu"/>
</dbReference>
<feature type="domain" description="ATP-grasp" evidence="17">
    <location>
        <begin position="674"/>
        <end position="862"/>
    </location>
</feature>
<dbReference type="UniPathway" id="UPA00068">
    <property type="reaction ID" value="UER00171"/>
</dbReference>
<dbReference type="GO" id="GO:0044205">
    <property type="term" value="P:'de novo' UMP biosynthetic process"/>
    <property type="evidence" value="ECO:0007669"/>
    <property type="project" value="UniProtKB-UniRule"/>
</dbReference>
<feature type="binding site" evidence="16">
    <location>
        <position position="176"/>
    </location>
    <ligand>
        <name>ATP</name>
        <dbReference type="ChEBI" id="CHEBI:30616"/>
        <label>1</label>
    </ligand>
</feature>
<comment type="domain">
    <text evidence="16">The large subunit is composed of 2 ATP-grasp domains that are involved in binding the 2 ATP molecules needed for carbamoyl phosphate synthesis. The N-terminal ATP-grasp domain (referred to as the carboxyphosphate synthetic component) catalyzes the ATP-dependent phosphorylation of hydrogencarbonate to carboxyphosphate and the subsequent nucleophilic attack by ammonia to form a carbamate intermediate. The C-terminal ATP-grasp domain (referred to as the carbamoyl phosphate synthetic component) then catalyzes the phosphorylation of carbamate with the second ATP to form the end product carbamoyl phosphate. The reactive and unstable enzyme intermediates are sequentially channeled from one active site to the next through the interior of the protein over a distance of at least 96 A.</text>
</comment>
<feature type="domain" description="ATP-grasp" evidence="17">
    <location>
        <begin position="133"/>
        <end position="327"/>
    </location>
</feature>
<evidence type="ECO:0000256" key="16">
    <source>
        <dbReference type="HAMAP-Rule" id="MF_01210"/>
    </source>
</evidence>
<keyword evidence="10 16" id="KW-0067">ATP-binding</keyword>
<dbReference type="Gene3D" id="3.40.50.20">
    <property type="match status" value="2"/>
</dbReference>
<dbReference type="GO" id="GO:0004087">
    <property type="term" value="F:carbamoyl-phosphate synthase (ammonia) activity"/>
    <property type="evidence" value="ECO:0007669"/>
    <property type="project" value="UniProtKB-EC"/>
</dbReference>
<feature type="binding site" evidence="16">
    <location>
        <position position="833"/>
    </location>
    <ligand>
        <name>Mg(2+)</name>
        <dbReference type="ChEBI" id="CHEBI:18420"/>
        <label>3</label>
    </ligand>
</feature>
<proteinExistence type="inferred from homology"/>
<feature type="binding site" evidence="16">
    <location>
        <position position="169"/>
    </location>
    <ligand>
        <name>ATP</name>
        <dbReference type="ChEBI" id="CHEBI:30616"/>
        <label>1</label>
    </ligand>
</feature>
<dbReference type="OrthoDB" id="9804197at2"/>
<evidence type="ECO:0000256" key="5">
    <source>
        <dbReference type="ARBA" id="ARBA00022598"/>
    </source>
</evidence>
<feature type="binding site" evidence="16">
    <location>
        <position position="833"/>
    </location>
    <ligand>
        <name>ATP</name>
        <dbReference type="ChEBI" id="CHEBI:30616"/>
        <label>2</label>
    </ligand>
</feature>
<evidence type="ECO:0000256" key="1">
    <source>
        <dbReference type="ARBA" id="ARBA00001936"/>
    </source>
</evidence>
<feature type="binding site" evidence="16">
    <location>
        <position position="833"/>
    </location>
    <ligand>
        <name>Mn(2+)</name>
        <dbReference type="ChEBI" id="CHEBI:29035"/>
        <label>3</label>
    </ligand>
</feature>
<keyword evidence="11" id="KW-0460">Magnesium</keyword>
<keyword evidence="13" id="KW-0464">Manganese</keyword>
<feature type="binding site" evidence="16">
    <location>
        <position position="778"/>
    </location>
    <ligand>
        <name>ATP</name>
        <dbReference type="ChEBI" id="CHEBI:30616"/>
        <label>2</label>
    </ligand>
</feature>
<gene>
    <name evidence="16" type="primary">carB</name>
    <name evidence="18" type="ORF">M670_02366</name>
</gene>
<dbReference type="InterPro" id="IPR005483">
    <property type="entry name" value="CPSase_dom"/>
</dbReference>
<dbReference type="SUPFAM" id="SSF56059">
    <property type="entry name" value="Glutathione synthetase ATP-binding domain-like"/>
    <property type="match status" value="2"/>
</dbReference>
<feature type="binding site" evidence="16">
    <location>
        <position position="300"/>
    </location>
    <ligand>
        <name>Mg(2+)</name>
        <dbReference type="ChEBI" id="CHEBI:18420"/>
        <label>2</label>
    </ligand>
</feature>
<sequence length="1046" mass="115966">MPKSNDIQTVLVIGSGPIVIGQAAEFDYAGTQACLALKEEGCRVILVNNNPATIMTDEANADAVYFEPLTVESIEKIVVKEKPDGILATLGGQTGLNLAFSLHEKGVLEKYGVKLLGTPIESIKKGEDREAFRELMHELNEPVPESEIVEDIESALHFAEKVGFPIIVRPAYTLGGFGGGIANDHDAFIDLVRSGLDASPITQCLIEKSIAGFKEIEYEVMRDSSDTCITICNMENIDPVGIHTGDSIVVAPSQTLTDVEFQMLRAASVKIIRALGIIGGCNIQFALDPVSKDYYLIEVNPRVSRSSALASKATGYPIARIAAKLSLGYTLDELLNPVTGHTYASFEPALDYVVIKFPCWPFDKFPTANRVLGTQMKATGEVMAIDRNLESALQKGVRSLELGTVGLKHASIEKLNEEVLMSIVKNADDRRFFAILELIRRGVDIKSIEQETKINSFFLSAFKRLIQMEQEIDSYTVDKVTEEFMKKVKKYGFSDSYLATAWNVSEADIRDLRKGFNIFAAYKMVDTCAAEFEANTPYYYSSYFGECEVEQSNKKKVCIIGSGPIRIGQGIEFDYSSVHGVLALQEEGYETIMINNNPETVSTDYEMADRLYFEPLTLEDVLNVLEVEGTNDVIVQFGGQTAINLVSQLEKAGVNLLGTSEDIIDQLEDRDRFYQLLRKVDVPHIPGEIAENIDDLKAKAALIGFPILLRPSYVIGGKGMIILKNEQELDQLITGQTEQVFPILLDAYVAGKEAEVDVLTDGEEILIPTIIEHVEKAGVHSGDSTAILPSISISDHEKGLMAEYSKRIAKELNFKGIMNIQFVLSEAKVYVLEVNPRASRTVPILSKVTGVPAIQIATKLLLGKYLTDITDQKGLLPDRPYITIKYPVFSTIKLAGLDPVLGPEMKSTGEGIAIAETKQEAFYKVFHWNEQKAHNKNEIFIDDSDLDNDFIEAISSLINKAGLTVAKNKDYEKWVQNPKALALISLSKKKTEQEIEKRQLALKYRLHVFTEWETVEGFLLGIRESSFSVNSIQDWLTKKNIEKEVV</sequence>
<feature type="binding site" evidence="16">
    <location>
        <position position="747"/>
    </location>
    <ligand>
        <name>ATP</name>
        <dbReference type="ChEBI" id="CHEBI:30616"/>
        <label>2</label>
    </ligand>
</feature>
<organism evidence="18 19">
    <name type="scientific">Schinkia azotoformans MEV2011</name>
    <dbReference type="NCBI Taxonomy" id="1348973"/>
    <lineage>
        <taxon>Bacteria</taxon>
        <taxon>Bacillati</taxon>
        <taxon>Bacillota</taxon>
        <taxon>Bacilli</taxon>
        <taxon>Bacillales</taxon>
        <taxon>Bacillaceae</taxon>
        <taxon>Calidifontibacillus/Schinkia group</taxon>
        <taxon>Schinkia</taxon>
    </lineage>
</organism>
<feature type="binding site" evidence="16">
    <location>
        <position position="749"/>
    </location>
    <ligand>
        <name>ATP</name>
        <dbReference type="ChEBI" id="CHEBI:30616"/>
        <label>2</label>
    </ligand>
</feature>
<feature type="binding site" evidence="16">
    <location>
        <position position="298"/>
    </location>
    <ligand>
        <name>Mg(2+)</name>
        <dbReference type="ChEBI" id="CHEBI:18420"/>
        <label>2</label>
    </ligand>
</feature>
<dbReference type="SMART" id="SM01096">
    <property type="entry name" value="CPSase_L_D3"/>
    <property type="match status" value="1"/>
</dbReference>
<feature type="binding site" evidence="16">
    <location>
        <position position="243"/>
    </location>
    <ligand>
        <name>ATP</name>
        <dbReference type="ChEBI" id="CHEBI:30616"/>
        <label>1</label>
    </ligand>
</feature>
<reference evidence="18 19" key="1">
    <citation type="submission" date="2014-04" db="EMBL/GenBank/DDBJ databases">
        <title>Draft genome sequence of Bacillus azotoformans MEV2011, a (co-) denitrifying strain unable to grow in the presence of oxygen.</title>
        <authorList>
            <person name="Nielsen M."/>
            <person name="Schreiber L."/>
            <person name="Finster K."/>
            <person name="Schramm A."/>
        </authorList>
    </citation>
    <scope>NUCLEOTIDE SEQUENCE [LARGE SCALE GENOMIC DNA]</scope>
    <source>
        <strain evidence="18 19">MEV2011</strain>
    </source>
</reference>
<comment type="catalytic activity">
    <reaction evidence="15 16">
        <text>hydrogencarbonate + L-glutamine + 2 ATP + H2O = carbamoyl phosphate + L-glutamate + 2 ADP + phosphate + 2 H(+)</text>
        <dbReference type="Rhea" id="RHEA:18633"/>
        <dbReference type="ChEBI" id="CHEBI:15377"/>
        <dbReference type="ChEBI" id="CHEBI:15378"/>
        <dbReference type="ChEBI" id="CHEBI:17544"/>
        <dbReference type="ChEBI" id="CHEBI:29985"/>
        <dbReference type="ChEBI" id="CHEBI:30616"/>
        <dbReference type="ChEBI" id="CHEBI:43474"/>
        <dbReference type="ChEBI" id="CHEBI:58228"/>
        <dbReference type="ChEBI" id="CHEBI:58359"/>
        <dbReference type="ChEBI" id="CHEBI:456216"/>
        <dbReference type="EC" id="6.3.5.5"/>
    </reaction>
</comment>
<comment type="pathway">
    <text evidence="2 16">Amino-acid biosynthesis; L-arginine biosynthesis; carbamoyl phosphate from bicarbonate: step 1/1.</text>
</comment>
<dbReference type="FunFam" id="3.30.470.20:FF:000026">
    <property type="entry name" value="Carbamoyl-phosphate synthase large chain"/>
    <property type="match status" value="1"/>
</dbReference>
<feature type="binding site" evidence="16">
    <location>
        <position position="821"/>
    </location>
    <ligand>
        <name>Mn(2+)</name>
        <dbReference type="ChEBI" id="CHEBI:29035"/>
        <label>3</label>
    </ligand>
</feature>
<keyword evidence="12 16" id="KW-0665">Pyrimidine biosynthesis</keyword>
<dbReference type="GO" id="GO:0005524">
    <property type="term" value="F:ATP binding"/>
    <property type="evidence" value="ECO:0007669"/>
    <property type="project" value="UniProtKB-UniRule"/>
</dbReference>
<dbReference type="EC" id="6.3.5.5" evidence="16"/>
<feature type="binding site" evidence="16">
    <location>
        <position position="242"/>
    </location>
    <ligand>
        <name>ATP</name>
        <dbReference type="ChEBI" id="CHEBI:30616"/>
        <label>1</label>
    </ligand>
</feature>
<dbReference type="PROSITE" id="PS50975">
    <property type="entry name" value="ATP_GRASP"/>
    <property type="match status" value="2"/>
</dbReference>
<dbReference type="GO" id="GO:0006526">
    <property type="term" value="P:L-arginine biosynthetic process"/>
    <property type="evidence" value="ECO:0007669"/>
    <property type="project" value="UniProtKB-UniRule"/>
</dbReference>
<evidence type="ECO:0000256" key="13">
    <source>
        <dbReference type="ARBA" id="ARBA00023211"/>
    </source>
</evidence>
<dbReference type="PANTHER" id="PTHR11405">
    <property type="entry name" value="CARBAMOYLTRANSFERASE FAMILY MEMBER"/>
    <property type="match status" value="1"/>
</dbReference>
<dbReference type="NCBIfam" id="NF003671">
    <property type="entry name" value="PRK05294.1"/>
    <property type="match status" value="1"/>
</dbReference>
<dbReference type="Gene3D" id="3.30.470.20">
    <property type="entry name" value="ATP-grasp fold, B domain"/>
    <property type="match status" value="2"/>
</dbReference>
<dbReference type="SUPFAM" id="SSF48108">
    <property type="entry name" value="Carbamoyl phosphate synthetase, large subunit connection domain"/>
    <property type="match status" value="1"/>
</dbReference>
<dbReference type="AlphaFoldDB" id="A0A072NYJ2"/>
<feature type="binding site" evidence="16">
    <location>
        <position position="298"/>
    </location>
    <ligand>
        <name>Mg(2+)</name>
        <dbReference type="ChEBI" id="CHEBI:18420"/>
        <label>1</label>
    </ligand>
</feature>
<evidence type="ECO:0000256" key="4">
    <source>
        <dbReference type="ARBA" id="ARBA00022571"/>
    </source>
</evidence>
<dbReference type="EC" id="6.3.4.16" evidence="16"/>
<feature type="binding site" evidence="16">
    <location>
        <position position="781"/>
    </location>
    <ligand>
        <name>ATP</name>
        <dbReference type="ChEBI" id="CHEBI:30616"/>
        <label>2</label>
    </ligand>
</feature>
<evidence type="ECO:0000256" key="11">
    <source>
        <dbReference type="ARBA" id="ARBA00022842"/>
    </source>
</evidence>
<dbReference type="Gene3D" id="3.30.1490.20">
    <property type="entry name" value="ATP-grasp fold, A domain"/>
    <property type="match status" value="1"/>
</dbReference>
<evidence type="ECO:0000313" key="19">
    <source>
        <dbReference type="Proteomes" id="UP000027936"/>
    </source>
</evidence>
<keyword evidence="4 16" id="KW-0055">Arginine biosynthesis</keyword>
<dbReference type="FunFam" id="3.40.50.20:FF:000002">
    <property type="entry name" value="Carbamoyl-phosphate synthase large chain"/>
    <property type="match status" value="1"/>
</dbReference>
<dbReference type="GO" id="GO:0004088">
    <property type="term" value="F:carbamoyl-phosphate synthase (glutamine-hydrolyzing) activity"/>
    <property type="evidence" value="ECO:0007669"/>
    <property type="project" value="UniProtKB-UniRule"/>
</dbReference>
<feature type="binding site" evidence="16">
    <location>
        <position position="298"/>
    </location>
    <ligand>
        <name>ATP</name>
        <dbReference type="ChEBI" id="CHEBI:30616"/>
        <label>1</label>
    </ligand>
</feature>
<dbReference type="EMBL" id="JJRY01000008">
    <property type="protein sequence ID" value="KEF38325.1"/>
    <property type="molecule type" value="Genomic_DNA"/>
</dbReference>
<feature type="binding site" evidence="16">
    <location>
        <position position="753"/>
    </location>
    <ligand>
        <name>ATP</name>
        <dbReference type="ChEBI" id="CHEBI:30616"/>
        <label>2</label>
    </ligand>
</feature>
<dbReference type="PATRIC" id="fig|1348973.3.peg.2284"/>
<keyword evidence="9 16" id="KW-0547">Nucleotide-binding</keyword>
<feature type="binding site" evidence="16">
    <location>
        <position position="210"/>
    </location>
    <ligand>
        <name>ATP</name>
        <dbReference type="ChEBI" id="CHEBI:30616"/>
        <label>1</label>
    </ligand>
</feature>
<dbReference type="Pfam" id="PF02787">
    <property type="entry name" value="CPSase_L_D3"/>
    <property type="match status" value="1"/>
</dbReference>
<feature type="binding site" evidence="16">
    <location>
        <position position="298"/>
    </location>
    <ligand>
        <name>Mn(2+)</name>
        <dbReference type="ChEBI" id="CHEBI:29035"/>
        <label>2</label>
    </ligand>
</feature>